<evidence type="ECO:0000256" key="7">
    <source>
        <dbReference type="ARBA" id="ARBA00022982"/>
    </source>
</evidence>
<keyword evidence="13" id="KW-1185">Reference proteome</keyword>
<protein>
    <recommendedName>
        <fullName evidence="3 9">Pseudoazurin</fullName>
    </recommendedName>
</protein>
<organism evidence="12 13">
    <name type="scientific">Devosia yakushimensis</name>
    <dbReference type="NCBI Taxonomy" id="470028"/>
    <lineage>
        <taxon>Bacteria</taxon>
        <taxon>Pseudomonadati</taxon>
        <taxon>Pseudomonadota</taxon>
        <taxon>Alphaproteobacteria</taxon>
        <taxon>Hyphomicrobiales</taxon>
        <taxon>Devosiaceae</taxon>
        <taxon>Devosia</taxon>
    </lineage>
</organism>
<dbReference type="InterPro" id="IPR001235">
    <property type="entry name" value="Copper_blue_Plastocyanin"/>
</dbReference>
<evidence type="ECO:0000256" key="4">
    <source>
        <dbReference type="ARBA" id="ARBA00022448"/>
    </source>
</evidence>
<dbReference type="InterPro" id="IPR012745">
    <property type="entry name" value="Pseudoazurin"/>
</dbReference>
<evidence type="ECO:0000313" key="13">
    <source>
        <dbReference type="Proteomes" id="UP001161406"/>
    </source>
</evidence>
<dbReference type="PROSITE" id="PS00196">
    <property type="entry name" value="COPPER_BLUE"/>
    <property type="match status" value="1"/>
</dbReference>
<feature type="chain" id="PRO_5046103866" description="Pseudoazurin" evidence="10">
    <location>
        <begin position="23"/>
        <end position="147"/>
    </location>
</feature>
<evidence type="ECO:0000256" key="10">
    <source>
        <dbReference type="SAM" id="SignalP"/>
    </source>
</evidence>
<dbReference type="InterPro" id="IPR000923">
    <property type="entry name" value="BlueCu_1"/>
</dbReference>
<evidence type="ECO:0000256" key="8">
    <source>
        <dbReference type="ARBA" id="ARBA00023008"/>
    </source>
</evidence>
<dbReference type="PRINTS" id="PR00156">
    <property type="entry name" value="COPPERBLUE"/>
</dbReference>
<evidence type="ECO:0000256" key="3">
    <source>
        <dbReference type="ARBA" id="ARBA00016984"/>
    </source>
</evidence>
<comment type="caution">
    <text evidence="12">The sequence shown here is derived from an EMBL/GenBank/DDBJ whole genome shotgun (WGS) entry which is preliminary data.</text>
</comment>
<evidence type="ECO:0000256" key="9">
    <source>
        <dbReference type="NCBIfam" id="TIGR02375"/>
    </source>
</evidence>
<accession>A0ABQ5UA63</accession>
<evidence type="ECO:0000256" key="2">
    <source>
        <dbReference type="ARBA" id="ARBA00004418"/>
    </source>
</evidence>
<evidence type="ECO:0000313" key="12">
    <source>
        <dbReference type="EMBL" id="GLQ08774.1"/>
    </source>
</evidence>
<dbReference type="InterPro" id="IPR008972">
    <property type="entry name" value="Cupredoxin"/>
</dbReference>
<dbReference type="InterPro" id="IPR002386">
    <property type="entry name" value="Amicyanin/Pseudoazurin"/>
</dbReference>
<sequence>MKVFGILAFAAATAVSTLSLSAAEFEVHMLNKDAAGNTMVFEPAFLQIAPGDTVTFIPTDKGHNAETIKGMFPEGGNEFKGKINEQFSVTFDVEGAYGYKCAPHLAMGMVGLIVVGENPANLADLQAARVPPKAKAKFDEFVAQIGQ</sequence>
<evidence type="ECO:0000259" key="11">
    <source>
        <dbReference type="Pfam" id="PF00127"/>
    </source>
</evidence>
<keyword evidence="4" id="KW-0813">Transport</keyword>
<dbReference type="NCBIfam" id="TIGR02375">
    <property type="entry name" value="pseudoazurin"/>
    <property type="match status" value="1"/>
</dbReference>
<evidence type="ECO:0000256" key="1">
    <source>
        <dbReference type="ARBA" id="ARBA00001935"/>
    </source>
</evidence>
<dbReference type="CDD" id="cd04218">
    <property type="entry name" value="Pseudoazurin"/>
    <property type="match status" value="1"/>
</dbReference>
<dbReference type="SUPFAM" id="SSF49503">
    <property type="entry name" value="Cupredoxins"/>
    <property type="match status" value="1"/>
</dbReference>
<keyword evidence="10" id="KW-0732">Signal</keyword>
<comment type="cofactor">
    <cofactor evidence="1">
        <name>Cu cation</name>
        <dbReference type="ChEBI" id="CHEBI:23378"/>
    </cofactor>
</comment>
<keyword evidence="5" id="KW-0479">Metal-binding</keyword>
<keyword evidence="6" id="KW-0574">Periplasm</keyword>
<dbReference type="InterPro" id="IPR028871">
    <property type="entry name" value="BlueCu_1_BS"/>
</dbReference>
<gene>
    <name evidence="12" type="ORF">GCM10007913_07060</name>
</gene>
<dbReference type="EMBL" id="BSNG01000001">
    <property type="protein sequence ID" value="GLQ08774.1"/>
    <property type="molecule type" value="Genomic_DNA"/>
</dbReference>
<evidence type="ECO:0000256" key="6">
    <source>
        <dbReference type="ARBA" id="ARBA00022764"/>
    </source>
</evidence>
<proteinExistence type="predicted"/>
<dbReference type="Pfam" id="PF00127">
    <property type="entry name" value="Copper-bind"/>
    <property type="match status" value="1"/>
</dbReference>
<name>A0ABQ5UA63_9HYPH</name>
<feature type="domain" description="Blue (type 1) copper" evidence="11">
    <location>
        <begin position="33"/>
        <end position="115"/>
    </location>
</feature>
<reference evidence="12" key="1">
    <citation type="journal article" date="2014" name="Int. J. Syst. Evol. Microbiol.">
        <title>Complete genome of a new Firmicutes species belonging to the dominant human colonic microbiota ('Ruminococcus bicirculans') reveals two chromosomes and a selective capacity to utilize plant glucans.</title>
        <authorList>
            <consortium name="NISC Comparative Sequencing Program"/>
            <person name="Wegmann U."/>
            <person name="Louis P."/>
            <person name="Goesmann A."/>
            <person name="Henrissat B."/>
            <person name="Duncan S.H."/>
            <person name="Flint H.J."/>
        </authorList>
    </citation>
    <scope>NUCLEOTIDE SEQUENCE</scope>
    <source>
        <strain evidence="12">NBRC 103855</strain>
    </source>
</reference>
<dbReference type="Gene3D" id="2.60.40.420">
    <property type="entry name" value="Cupredoxins - blue copper proteins"/>
    <property type="match status" value="1"/>
</dbReference>
<keyword evidence="7" id="KW-0249">Electron transport</keyword>
<evidence type="ECO:0000256" key="5">
    <source>
        <dbReference type="ARBA" id="ARBA00022723"/>
    </source>
</evidence>
<dbReference type="Proteomes" id="UP001161406">
    <property type="component" value="Unassembled WGS sequence"/>
</dbReference>
<keyword evidence="8" id="KW-0186">Copper</keyword>
<dbReference type="PRINTS" id="PR00155">
    <property type="entry name" value="AMICYANIN"/>
</dbReference>
<feature type="signal peptide" evidence="10">
    <location>
        <begin position="1"/>
        <end position="22"/>
    </location>
</feature>
<reference evidence="12" key="2">
    <citation type="submission" date="2023-01" db="EMBL/GenBank/DDBJ databases">
        <title>Draft genome sequence of Devosia yakushimensis strain NBRC 103855.</title>
        <authorList>
            <person name="Sun Q."/>
            <person name="Mori K."/>
        </authorList>
    </citation>
    <scope>NUCLEOTIDE SEQUENCE</scope>
    <source>
        <strain evidence="12">NBRC 103855</strain>
    </source>
</reference>
<comment type="subcellular location">
    <subcellularLocation>
        <location evidence="2">Periplasm</location>
    </subcellularLocation>
</comment>